<gene>
    <name evidence="1" type="ORF">AB986_20855</name>
</gene>
<sequence>MLDSCGTSGTGETPHAQCFCAPRRLTARPAESEHLERKSTPRTKALVSTFLHRSLLDGNASTILKKRGIIVNKRKGRDNKESKMTLTKTQDVLFGREFKRADRAGQK</sequence>
<proteinExistence type="predicted"/>
<dbReference type="EMBL" id="LELK01000015">
    <property type="protein sequence ID" value="KMM35899.1"/>
    <property type="molecule type" value="Genomic_DNA"/>
</dbReference>
<reference evidence="1" key="1">
    <citation type="submission" date="2015-06" db="EMBL/GenBank/DDBJ databases">
        <authorList>
            <person name="Liu B."/>
            <person name="Wang J."/>
            <person name="Zhu Y."/>
            <person name="Liu G."/>
            <person name="Chen Q."/>
            <person name="Zheng C."/>
            <person name="Che J."/>
            <person name="Ge C."/>
            <person name="Shi H."/>
            <person name="Pan Z."/>
            <person name="Liu X."/>
        </authorList>
    </citation>
    <scope>NUCLEOTIDE SEQUENCE [LARGE SCALE GENOMIC DNA]</scope>
    <source>
        <strain evidence="1">DSM 16346</strain>
    </source>
</reference>
<dbReference type="Pfam" id="PF14152">
    <property type="entry name" value="YfhE"/>
    <property type="match status" value="1"/>
</dbReference>
<evidence type="ECO:0000313" key="2">
    <source>
        <dbReference type="Proteomes" id="UP000035996"/>
    </source>
</evidence>
<protein>
    <submittedName>
        <fullName evidence="1">Uncharacterized protein</fullName>
    </submittedName>
</protein>
<accession>A0A0J6CUW2</accession>
<keyword evidence="2" id="KW-1185">Reference proteome</keyword>
<dbReference type="Proteomes" id="UP000035996">
    <property type="component" value="Unassembled WGS sequence"/>
</dbReference>
<organism evidence="1 2">
    <name type="scientific">Guptibacillus hwajinpoensis</name>
    <dbReference type="NCBI Taxonomy" id="208199"/>
    <lineage>
        <taxon>Bacteria</taxon>
        <taxon>Bacillati</taxon>
        <taxon>Bacillota</taxon>
        <taxon>Bacilli</taxon>
        <taxon>Bacillales</taxon>
        <taxon>Guptibacillaceae</taxon>
        <taxon>Guptibacillus</taxon>
    </lineage>
</organism>
<comment type="caution">
    <text evidence="1">The sequence shown here is derived from an EMBL/GenBank/DDBJ whole genome shotgun (WGS) entry which is preliminary data.</text>
</comment>
<dbReference type="InterPro" id="IPR025437">
    <property type="entry name" value="YfhE-like"/>
</dbReference>
<dbReference type="AlphaFoldDB" id="A0A0J6CUW2"/>
<name>A0A0J6CUW2_9BACL</name>
<evidence type="ECO:0000313" key="1">
    <source>
        <dbReference type="EMBL" id="KMM35899.1"/>
    </source>
</evidence>